<proteinExistence type="predicted"/>
<evidence type="ECO:0000313" key="2">
    <source>
        <dbReference type="EMBL" id="QPC81205.1"/>
    </source>
</evidence>
<keyword evidence="1" id="KW-0802">TPR repeat</keyword>
<dbReference type="PROSITE" id="PS50005">
    <property type="entry name" value="TPR"/>
    <property type="match status" value="1"/>
</dbReference>
<sequence>MRASLLLARSRLKLLVQKPDDVLRDVDQAVELLSINPQDRPQIRELIADSLLMRYETALVGFMEKSDLLRAKEHYLEIMGSHPDYENLGWIYYQIGRVSLILTDVEQAETYLRQALFTASHVPELTAYVYERLGFIAFYERRDPIKADMYLTKALDTYPSELPQQWSVQVLLLQTRALRKIDLNRALDTGAEAIELTNSATDKSLHTEALLNQSEILEEYQSRPREVIDILQRFLLHSKNPLGIDVTRSRVYERLANAYMQTHQYIEALDAYHFALQFNPDHPWEHALKYQMAVALFRTGDFEGSRSVILELLNNGEVTPQDRESLLRLLKQIDPASI</sequence>
<dbReference type="EMBL" id="CP062983">
    <property type="protein sequence ID" value="QPC81205.1"/>
    <property type="molecule type" value="Genomic_DNA"/>
</dbReference>
<dbReference type="Gene3D" id="1.25.40.10">
    <property type="entry name" value="Tetratricopeptide repeat domain"/>
    <property type="match status" value="2"/>
</dbReference>
<feature type="repeat" description="TPR" evidence="1">
    <location>
        <begin position="249"/>
        <end position="282"/>
    </location>
</feature>
<dbReference type="Pfam" id="PF13181">
    <property type="entry name" value="TPR_8"/>
    <property type="match status" value="1"/>
</dbReference>
<dbReference type="Proteomes" id="UP000594468">
    <property type="component" value="Chromosome"/>
</dbReference>
<evidence type="ECO:0000256" key="1">
    <source>
        <dbReference type="PROSITE-ProRule" id="PRU00339"/>
    </source>
</evidence>
<keyword evidence="3" id="KW-1185">Reference proteome</keyword>
<gene>
    <name evidence="2" type="ORF">G4Y79_16000</name>
</gene>
<protein>
    <submittedName>
        <fullName evidence="2">Tetratricopeptide repeat protein</fullName>
    </submittedName>
</protein>
<dbReference type="InterPro" id="IPR019734">
    <property type="entry name" value="TPR_rpt"/>
</dbReference>
<dbReference type="AlphaFoldDB" id="A0A7S8E6F3"/>
<dbReference type="KEGG" id="pmet:G4Y79_16000"/>
<accession>A0A7S8E6F3</accession>
<dbReference type="SMART" id="SM00028">
    <property type="entry name" value="TPR"/>
    <property type="match status" value="2"/>
</dbReference>
<name>A0A7S8E6F3_9CHLR</name>
<organism evidence="2 3">
    <name type="scientific">Phototrophicus methaneseepsis</name>
    <dbReference type="NCBI Taxonomy" id="2710758"/>
    <lineage>
        <taxon>Bacteria</taxon>
        <taxon>Bacillati</taxon>
        <taxon>Chloroflexota</taxon>
        <taxon>Candidatus Thermofontia</taxon>
        <taxon>Phototrophicales</taxon>
        <taxon>Phototrophicaceae</taxon>
        <taxon>Phototrophicus</taxon>
    </lineage>
</organism>
<reference evidence="2 3" key="1">
    <citation type="submission" date="2020-02" db="EMBL/GenBank/DDBJ databases">
        <authorList>
            <person name="Zheng R.K."/>
            <person name="Sun C.M."/>
        </authorList>
    </citation>
    <scope>NUCLEOTIDE SEQUENCE [LARGE SCALE GENOMIC DNA]</scope>
    <source>
        <strain evidence="3">rifampicinis</strain>
    </source>
</reference>
<dbReference type="SUPFAM" id="SSF48452">
    <property type="entry name" value="TPR-like"/>
    <property type="match status" value="2"/>
</dbReference>
<dbReference type="InterPro" id="IPR011990">
    <property type="entry name" value="TPR-like_helical_dom_sf"/>
</dbReference>
<evidence type="ECO:0000313" key="3">
    <source>
        <dbReference type="Proteomes" id="UP000594468"/>
    </source>
</evidence>